<proteinExistence type="inferred from homology"/>
<evidence type="ECO:0000313" key="2">
    <source>
        <dbReference type="EMBL" id="MBD7914468.1"/>
    </source>
</evidence>
<gene>
    <name evidence="2" type="ORF">H9660_04855</name>
</gene>
<dbReference type="RefSeq" id="WP_191749092.1">
    <property type="nucleotide sequence ID" value="NZ_JACSQZ010000011.1"/>
</dbReference>
<dbReference type="PANTHER" id="PTHR37298">
    <property type="entry name" value="UPF0111 PROTEIN YKAA"/>
    <property type="match status" value="1"/>
</dbReference>
<evidence type="ECO:0000256" key="1">
    <source>
        <dbReference type="ARBA" id="ARBA00008591"/>
    </source>
</evidence>
<dbReference type="InterPro" id="IPR018445">
    <property type="entry name" value="Put_Phosphate_transp_reg"/>
</dbReference>
<dbReference type="Proteomes" id="UP000640335">
    <property type="component" value="Unassembled WGS sequence"/>
</dbReference>
<evidence type="ECO:0000313" key="3">
    <source>
        <dbReference type="Proteomes" id="UP000640335"/>
    </source>
</evidence>
<reference evidence="2 3" key="1">
    <citation type="submission" date="2020-08" db="EMBL/GenBank/DDBJ databases">
        <title>A Genomic Blueprint of the Chicken Gut Microbiome.</title>
        <authorList>
            <person name="Gilroy R."/>
            <person name="Ravi A."/>
            <person name="Getino M."/>
            <person name="Pursley I."/>
            <person name="Horton D.L."/>
            <person name="Alikhan N.-F."/>
            <person name="Baker D."/>
            <person name="Gharbi K."/>
            <person name="Hall N."/>
            <person name="Watson M."/>
            <person name="Adriaenssens E.M."/>
            <person name="Foster-Nyarko E."/>
            <person name="Jarju S."/>
            <person name="Secka A."/>
            <person name="Antonio M."/>
            <person name="Oren A."/>
            <person name="Chaudhuri R."/>
            <person name="La Ragione R.M."/>
            <person name="Hildebrand F."/>
            <person name="Pallen M.J."/>
        </authorList>
    </citation>
    <scope>NUCLEOTIDE SEQUENCE [LARGE SCALE GENOMIC DNA]</scope>
    <source>
        <strain evidence="2 3">Sa3CUN1</strain>
    </source>
</reference>
<dbReference type="EMBL" id="JACSQZ010000011">
    <property type="protein sequence ID" value="MBD7914468.1"/>
    <property type="molecule type" value="Genomic_DNA"/>
</dbReference>
<sequence>MINKKMHKLFSMLLNISNNLKDSGKYFYEYKINEEKDLDVFRLKMKEFENKGDDLVDELTKELINLFITPIEREDILEIASHIENILNGLEECASRFYIYKIYKIDNYMLEFSDLLNKCVIEIHNAVELLSEKKLTQIRQHTIKIKEYEKKCDVIERNALKELFEREKNLFTLIQYKEIYEILENIADECQKVAKVLETVIMKNA</sequence>
<name>A0ABR8Q224_9CLOT</name>
<protein>
    <submittedName>
        <fullName evidence="2">DUF47 domain-containing protein</fullName>
    </submittedName>
</protein>
<organism evidence="2 3">
    <name type="scientific">Clostridium gallinarum</name>
    <dbReference type="NCBI Taxonomy" id="2762246"/>
    <lineage>
        <taxon>Bacteria</taxon>
        <taxon>Bacillati</taxon>
        <taxon>Bacillota</taxon>
        <taxon>Clostridia</taxon>
        <taxon>Eubacteriales</taxon>
        <taxon>Clostridiaceae</taxon>
        <taxon>Clostridium</taxon>
    </lineage>
</organism>
<comment type="caution">
    <text evidence="2">The sequence shown here is derived from an EMBL/GenBank/DDBJ whole genome shotgun (WGS) entry which is preliminary data.</text>
</comment>
<dbReference type="Gene3D" id="1.20.58.220">
    <property type="entry name" value="Phosphate transport system protein phou homolog 2, domain 2"/>
    <property type="match status" value="1"/>
</dbReference>
<dbReference type="InterPro" id="IPR038078">
    <property type="entry name" value="PhoU-like_sf"/>
</dbReference>
<keyword evidence="3" id="KW-1185">Reference proteome</keyword>
<accession>A0ABR8Q224</accession>
<dbReference type="InterPro" id="IPR052912">
    <property type="entry name" value="UPF0111_domain"/>
</dbReference>
<dbReference type="Pfam" id="PF01865">
    <property type="entry name" value="PhoU_div"/>
    <property type="match status" value="1"/>
</dbReference>
<comment type="similarity">
    <text evidence="1">Belongs to the UPF0111 family.</text>
</comment>
<dbReference type="SUPFAM" id="SSF109755">
    <property type="entry name" value="PhoU-like"/>
    <property type="match status" value="1"/>
</dbReference>
<dbReference type="PANTHER" id="PTHR37298:SF1">
    <property type="entry name" value="UPF0111 PROTEIN YKAA"/>
    <property type="match status" value="1"/>
</dbReference>